<comment type="pathway">
    <text evidence="3">Carbohydrate degradation; pentose phosphate pathway.</text>
</comment>
<dbReference type="HAMAP" id="MF_00493">
    <property type="entry name" value="Transaldolase_2"/>
    <property type="match status" value="1"/>
</dbReference>
<evidence type="ECO:0000256" key="5">
    <source>
        <dbReference type="ARBA" id="ARBA00022490"/>
    </source>
</evidence>
<evidence type="ECO:0000313" key="13">
    <source>
        <dbReference type="EMBL" id="CAB5013220.1"/>
    </source>
</evidence>
<dbReference type="EMBL" id="CAEZYK010000060">
    <property type="protein sequence ID" value="CAB4727253.1"/>
    <property type="molecule type" value="Genomic_DNA"/>
</dbReference>
<proteinExistence type="inferred from homology"/>
<organism evidence="13">
    <name type="scientific">freshwater metagenome</name>
    <dbReference type="NCBI Taxonomy" id="449393"/>
    <lineage>
        <taxon>unclassified sequences</taxon>
        <taxon>metagenomes</taxon>
        <taxon>ecological metagenomes</taxon>
    </lineage>
</organism>
<protein>
    <submittedName>
        <fullName evidence="13">Unannotated protein</fullName>
    </submittedName>
</protein>
<dbReference type="EMBL" id="CAFBPQ010000002">
    <property type="protein sequence ID" value="CAB5013220.1"/>
    <property type="molecule type" value="Genomic_DNA"/>
</dbReference>
<reference evidence="13" key="1">
    <citation type="submission" date="2020-05" db="EMBL/GenBank/DDBJ databases">
        <authorList>
            <person name="Chiriac C."/>
            <person name="Salcher M."/>
            <person name="Ghai R."/>
            <person name="Kavagutti S V."/>
        </authorList>
    </citation>
    <scope>NUCLEOTIDE SEQUENCE</scope>
</reference>
<keyword evidence="5" id="KW-0963">Cytoplasm</keyword>
<evidence type="ECO:0000256" key="8">
    <source>
        <dbReference type="ARBA" id="ARBA00023270"/>
    </source>
</evidence>
<evidence type="ECO:0000256" key="7">
    <source>
        <dbReference type="ARBA" id="ARBA00023126"/>
    </source>
</evidence>
<dbReference type="PANTHER" id="PTHR10683:SF31">
    <property type="entry name" value="TRANSALDOLASE"/>
    <property type="match status" value="1"/>
</dbReference>
<evidence type="ECO:0000256" key="3">
    <source>
        <dbReference type="ARBA" id="ARBA00004959"/>
    </source>
</evidence>
<keyword evidence="8" id="KW-0704">Schiff base</keyword>
<dbReference type="InterPro" id="IPR001585">
    <property type="entry name" value="TAL/FSA"/>
</dbReference>
<dbReference type="EMBL" id="CAFBMM010000002">
    <property type="protein sequence ID" value="CAB4895575.1"/>
    <property type="molecule type" value="Genomic_DNA"/>
</dbReference>
<dbReference type="GO" id="GO:0005975">
    <property type="term" value="P:carbohydrate metabolic process"/>
    <property type="evidence" value="ECO:0007669"/>
    <property type="project" value="InterPro"/>
</dbReference>
<sequence>MSDVARLHEFGQSPWYDNLARVLLTGGGLANLIANDGIRGVTSNPTIFEKAMAAGEGYDSELAQCARDGLSIEDSYWQLVVADVGVAADLLRPVYDSSAGGDGYVSVEVSPDLAHDTKGTIAQAANLFKRLNRPNVMIKIPATLEGLPAIEANIGAGINTNVTLIFSLERHDAVIDAYLNGLEKFVADGGDPKTVASVASFFVSRVDTETDRRLPDDSPLRGKAAVANAKLAYRLFRNRFSGPRWEALAAAGARLQRPLWASTSTKNPAYSPTLYVDELIGPDTVNTLAPASIEVLQKGDGNLSAGAIEENVDAAEAVLADLAKAGVDFSDVTKTVEKEGVASFAASFHDAFATLEKRRKEIA</sequence>
<dbReference type="InterPro" id="IPR013785">
    <property type="entry name" value="Aldolase_TIM"/>
</dbReference>
<dbReference type="UniPathway" id="UPA00115"/>
<evidence type="ECO:0000256" key="9">
    <source>
        <dbReference type="ARBA" id="ARBA00048810"/>
    </source>
</evidence>
<comment type="function">
    <text evidence="1">Transaldolase is important for the balance of metabolites in the pentose-phosphate pathway.</text>
</comment>
<dbReference type="SUPFAM" id="SSF51569">
    <property type="entry name" value="Aldolase"/>
    <property type="match status" value="1"/>
</dbReference>
<evidence type="ECO:0000256" key="2">
    <source>
        <dbReference type="ARBA" id="ARBA00004496"/>
    </source>
</evidence>
<dbReference type="AlphaFoldDB" id="A0A6J7Q635"/>
<gene>
    <name evidence="10" type="ORF">UFOPK2683_01056</name>
    <name evidence="11" type="ORF">UFOPK3605_00177</name>
    <name evidence="12" type="ORF">UFOPK3897_00568</name>
    <name evidence="13" type="ORF">UFOPK4121_00173</name>
</gene>
<dbReference type="PIRSF" id="PIRSF036915">
    <property type="entry name" value="Trnald_Bac_Plnt"/>
    <property type="match status" value="1"/>
</dbReference>
<dbReference type="Pfam" id="PF00923">
    <property type="entry name" value="TAL_FSA"/>
    <property type="match status" value="1"/>
</dbReference>
<dbReference type="Gene3D" id="3.20.20.70">
    <property type="entry name" value="Aldolase class I"/>
    <property type="match status" value="1"/>
</dbReference>
<evidence type="ECO:0000256" key="6">
    <source>
        <dbReference type="ARBA" id="ARBA00022679"/>
    </source>
</evidence>
<dbReference type="InterPro" id="IPR004732">
    <property type="entry name" value="Transaldolase_2"/>
</dbReference>
<name>A0A6J7Q635_9ZZZZ</name>
<accession>A0A6J7Q635</accession>
<evidence type="ECO:0000313" key="12">
    <source>
        <dbReference type="EMBL" id="CAB4972634.1"/>
    </source>
</evidence>
<keyword evidence="6" id="KW-0808">Transferase</keyword>
<evidence type="ECO:0000313" key="10">
    <source>
        <dbReference type="EMBL" id="CAB4727253.1"/>
    </source>
</evidence>
<dbReference type="GO" id="GO:0004801">
    <property type="term" value="F:transaldolase activity"/>
    <property type="evidence" value="ECO:0007669"/>
    <property type="project" value="UniProtKB-EC"/>
</dbReference>
<evidence type="ECO:0000256" key="4">
    <source>
        <dbReference type="ARBA" id="ARBA00008426"/>
    </source>
</evidence>
<dbReference type="NCBIfam" id="TIGR00876">
    <property type="entry name" value="tal_mycobact"/>
    <property type="match status" value="1"/>
</dbReference>
<evidence type="ECO:0000256" key="1">
    <source>
        <dbReference type="ARBA" id="ARBA00003518"/>
    </source>
</evidence>
<comment type="similarity">
    <text evidence="4">Belongs to the transaldolase family. Type 2 subfamily.</text>
</comment>
<evidence type="ECO:0000313" key="11">
    <source>
        <dbReference type="EMBL" id="CAB4895575.1"/>
    </source>
</evidence>
<dbReference type="NCBIfam" id="NF002881">
    <property type="entry name" value="PRK03343.1"/>
    <property type="match status" value="1"/>
</dbReference>
<keyword evidence="7" id="KW-0570">Pentose shunt</keyword>
<dbReference type="GO" id="GO:0005737">
    <property type="term" value="C:cytoplasm"/>
    <property type="evidence" value="ECO:0007669"/>
    <property type="project" value="UniProtKB-SubCell"/>
</dbReference>
<dbReference type="InterPro" id="IPR018225">
    <property type="entry name" value="Transaldolase_AS"/>
</dbReference>
<dbReference type="CDD" id="cd00955">
    <property type="entry name" value="Transaldolase_like"/>
    <property type="match status" value="1"/>
</dbReference>
<comment type="subcellular location">
    <subcellularLocation>
        <location evidence="2">Cytoplasm</location>
    </subcellularLocation>
</comment>
<dbReference type="EMBL" id="CAFBOF010000007">
    <property type="protein sequence ID" value="CAB4972634.1"/>
    <property type="molecule type" value="Genomic_DNA"/>
</dbReference>
<dbReference type="PROSITE" id="PS01054">
    <property type="entry name" value="TRANSALDOLASE_1"/>
    <property type="match status" value="1"/>
</dbReference>
<dbReference type="GO" id="GO:0006098">
    <property type="term" value="P:pentose-phosphate shunt"/>
    <property type="evidence" value="ECO:0007669"/>
    <property type="project" value="UniProtKB-UniPathway"/>
</dbReference>
<dbReference type="PANTHER" id="PTHR10683">
    <property type="entry name" value="TRANSALDOLASE"/>
    <property type="match status" value="1"/>
</dbReference>
<comment type="catalytic activity">
    <reaction evidence="9">
        <text>D-sedoheptulose 7-phosphate + D-glyceraldehyde 3-phosphate = D-erythrose 4-phosphate + beta-D-fructose 6-phosphate</text>
        <dbReference type="Rhea" id="RHEA:17053"/>
        <dbReference type="ChEBI" id="CHEBI:16897"/>
        <dbReference type="ChEBI" id="CHEBI:57483"/>
        <dbReference type="ChEBI" id="CHEBI:57634"/>
        <dbReference type="ChEBI" id="CHEBI:59776"/>
        <dbReference type="EC" id="2.2.1.2"/>
    </reaction>
</comment>